<dbReference type="Proteomes" id="UP001239759">
    <property type="component" value="Unassembled WGS sequence"/>
</dbReference>
<organism evidence="1 2">
    <name type="scientific">Corynebacterium pseudodiphtheriticum</name>
    <dbReference type="NCBI Taxonomy" id="37637"/>
    <lineage>
        <taxon>Bacteria</taxon>
        <taxon>Bacillati</taxon>
        <taxon>Actinomycetota</taxon>
        <taxon>Actinomycetes</taxon>
        <taxon>Mycobacteriales</taxon>
        <taxon>Corynebacteriaceae</taxon>
        <taxon>Corynebacterium</taxon>
    </lineage>
</organism>
<accession>A0ABT7FXI1</accession>
<sequence length="52" mass="5706">MIVVFVLIIAAAQREAMGQESNGRAPQEFEVESGKTLGYVLGCRLMELSYAK</sequence>
<keyword evidence="2" id="KW-1185">Reference proteome</keyword>
<comment type="caution">
    <text evidence="1">The sequence shown here is derived from an EMBL/GenBank/DDBJ whole genome shotgun (WGS) entry which is preliminary data.</text>
</comment>
<reference evidence="1 2" key="1">
    <citation type="submission" date="2023-05" db="EMBL/GenBank/DDBJ databases">
        <title>Metabolic capabilities are highly conserved among human nasal-associated Corynebacterium species in pangenomic analyses.</title>
        <authorList>
            <person name="Tran T.H."/>
            <person name="Roberts A.Q."/>
            <person name="Escapa I.F."/>
            <person name="Gao W."/>
            <person name="Conlan S."/>
            <person name="Kong H."/>
            <person name="Segre J.A."/>
            <person name="Kelly M.S."/>
            <person name="Lemon K.P."/>
        </authorList>
    </citation>
    <scope>NUCLEOTIDE SEQUENCE [LARGE SCALE GENOMIC DNA]</scope>
    <source>
        <strain evidence="1 2">KPL3772</strain>
    </source>
</reference>
<dbReference type="RefSeq" id="WP_242722092.1">
    <property type="nucleotide sequence ID" value="NZ_CP051668.1"/>
</dbReference>
<gene>
    <name evidence="1" type="ORF">QPX23_07125</name>
</gene>
<dbReference type="EMBL" id="JASNUQ010000010">
    <property type="protein sequence ID" value="MDK4290493.1"/>
    <property type="molecule type" value="Genomic_DNA"/>
</dbReference>
<evidence type="ECO:0000313" key="2">
    <source>
        <dbReference type="Proteomes" id="UP001239759"/>
    </source>
</evidence>
<proteinExistence type="predicted"/>
<name>A0ABT7FXI1_9CORY</name>
<protein>
    <submittedName>
        <fullName evidence="1">Uncharacterized protein</fullName>
    </submittedName>
</protein>
<evidence type="ECO:0000313" key="1">
    <source>
        <dbReference type="EMBL" id="MDK4290493.1"/>
    </source>
</evidence>